<gene>
    <name evidence="2" type="ORF">LY90DRAFT_516929</name>
</gene>
<dbReference type="Proteomes" id="UP000193920">
    <property type="component" value="Unassembled WGS sequence"/>
</dbReference>
<proteinExistence type="predicted"/>
<evidence type="ECO:0000313" key="2">
    <source>
        <dbReference type="EMBL" id="ORY20250.1"/>
    </source>
</evidence>
<keyword evidence="1" id="KW-0732">Signal</keyword>
<protein>
    <submittedName>
        <fullName evidence="2">Uncharacterized protein</fullName>
    </submittedName>
</protein>
<feature type="chain" id="PRO_5012101457" evidence="1">
    <location>
        <begin position="24"/>
        <end position="239"/>
    </location>
</feature>
<name>A0A1Y2AD83_9FUNG</name>
<dbReference type="AlphaFoldDB" id="A0A1Y2AD83"/>
<evidence type="ECO:0000313" key="3">
    <source>
        <dbReference type="Proteomes" id="UP000193920"/>
    </source>
</evidence>
<keyword evidence="3" id="KW-1185">Reference proteome</keyword>
<sequence>MGIINYVLTLINILFLITHKVYSMHCGVERFNSKLLDNNIKIIDKNGKKNILHYCKYNNYNEVRNQLKCQIKSPWYNILAEDVTLITFKSFTEEEMNYYSRILKPCNCRTAKEVNIQINEIMKNDTNKIITTDTLDMRNSNPTNFMYTFNNNNDCSLSIPISFIEIIDNSLFGNKKNTIFYSRVAVCLSVMISSGALTANPFGLLSTTILGGLFCPEIAKKGLDKYEKQELTYILKLKE</sequence>
<feature type="signal peptide" evidence="1">
    <location>
        <begin position="1"/>
        <end position="23"/>
    </location>
</feature>
<dbReference type="EMBL" id="MCOG01000295">
    <property type="protein sequence ID" value="ORY20250.1"/>
    <property type="molecule type" value="Genomic_DNA"/>
</dbReference>
<accession>A0A1Y2AD83</accession>
<evidence type="ECO:0000256" key="1">
    <source>
        <dbReference type="SAM" id="SignalP"/>
    </source>
</evidence>
<comment type="caution">
    <text evidence="2">The sequence shown here is derived from an EMBL/GenBank/DDBJ whole genome shotgun (WGS) entry which is preliminary data.</text>
</comment>
<reference evidence="2 3" key="1">
    <citation type="submission" date="2016-08" db="EMBL/GenBank/DDBJ databases">
        <title>A Parts List for Fungal Cellulosomes Revealed by Comparative Genomics.</title>
        <authorList>
            <consortium name="DOE Joint Genome Institute"/>
            <person name="Haitjema C.H."/>
            <person name="Gilmore S.P."/>
            <person name="Henske J.K."/>
            <person name="Solomon K.V."/>
            <person name="De Groot R."/>
            <person name="Kuo A."/>
            <person name="Mondo S.J."/>
            <person name="Salamov A.A."/>
            <person name="Labutti K."/>
            <person name="Zhao Z."/>
            <person name="Chiniquy J."/>
            <person name="Barry K."/>
            <person name="Brewer H.M."/>
            <person name="Purvine S.O."/>
            <person name="Wright A.T."/>
            <person name="Boxma B."/>
            <person name="Van Alen T."/>
            <person name="Hackstein J.H."/>
            <person name="Baker S.E."/>
            <person name="Grigoriev I.V."/>
            <person name="O'Malley M.A."/>
        </authorList>
    </citation>
    <scope>NUCLEOTIDE SEQUENCE [LARGE SCALE GENOMIC DNA]</scope>
    <source>
        <strain evidence="2 3">G1</strain>
    </source>
</reference>
<organism evidence="2 3">
    <name type="scientific">Neocallimastix californiae</name>
    <dbReference type="NCBI Taxonomy" id="1754190"/>
    <lineage>
        <taxon>Eukaryota</taxon>
        <taxon>Fungi</taxon>
        <taxon>Fungi incertae sedis</taxon>
        <taxon>Chytridiomycota</taxon>
        <taxon>Chytridiomycota incertae sedis</taxon>
        <taxon>Neocallimastigomycetes</taxon>
        <taxon>Neocallimastigales</taxon>
        <taxon>Neocallimastigaceae</taxon>
        <taxon>Neocallimastix</taxon>
    </lineage>
</organism>